<keyword evidence="7 16" id="KW-1133">Transmembrane helix</keyword>
<keyword evidence="3 14" id="KW-0728">SH3 domain</keyword>
<dbReference type="PANTHER" id="PTHR19332:SF1">
    <property type="entry name" value="PEROXISOMAL MEMBRANE PROTEIN PEX13"/>
    <property type="match status" value="1"/>
</dbReference>
<evidence type="ECO:0000256" key="8">
    <source>
        <dbReference type="ARBA" id="ARBA00023010"/>
    </source>
</evidence>
<dbReference type="FunFam" id="2.30.30.40:FF:000128">
    <property type="entry name" value="Peroxisomal membrane protein (Pex13)"/>
    <property type="match status" value="1"/>
</dbReference>
<keyword evidence="6" id="KW-0653">Protein transport</keyword>
<keyword evidence="9 16" id="KW-0472">Membrane</keyword>
<evidence type="ECO:0000256" key="13">
    <source>
        <dbReference type="ARBA" id="ARBA00065871"/>
    </source>
</evidence>
<feature type="region of interest" description="Disordered" evidence="15">
    <location>
        <begin position="37"/>
        <end position="75"/>
    </location>
</feature>
<keyword evidence="5 16" id="KW-0812">Transmembrane</keyword>
<dbReference type="CDD" id="cd11771">
    <property type="entry name" value="SH3_Pex13p_fungal"/>
    <property type="match status" value="1"/>
</dbReference>
<evidence type="ECO:0000256" key="10">
    <source>
        <dbReference type="ARBA" id="ARBA00023140"/>
    </source>
</evidence>
<evidence type="ECO:0000313" key="19">
    <source>
        <dbReference type="Proteomes" id="UP000750334"/>
    </source>
</evidence>
<sequence>MTLVPRPKPWEQPLHEKNNTNTGDTIENILMQQQDNSLPKDNLNMNNNQDYDNQNGINNESSQPPPIPGNSPGYMMNTPYYRGSNYGLNTQSSIGYGLGSTYGINNGYGYGMNSNYGMSGGIGSTFNNVNYAGYGYNNGYLGNNNGMSGDLNGGLADSTRATFQLLENVVGTINGFAQMLESSYMATYNSFFTLISFAEEVTKLKDILGGMFGVFNVINVFKKILNRNKSNRQRALDRGGGSLVGEFSHFKSTGETVPKKKKMSLKPLIVFFLAVFGFPYVLNKLIKRVHEMNSSKTGIMAKDSEGVIDPSKLEFARALYDFIPENPKIEVTLRKGDLMAIISKNDPFGKMSEWWKVRTKSGSMGYVPYNYIEIIKRHKKIEHIDEKDKEDSEHLSGNTPVQTSDYV</sequence>
<keyword evidence="8" id="KW-0811">Translocation</keyword>
<dbReference type="Proteomes" id="UP000750334">
    <property type="component" value="Unassembled WGS sequence"/>
</dbReference>
<dbReference type="GO" id="GO:0005778">
    <property type="term" value="C:peroxisomal membrane"/>
    <property type="evidence" value="ECO:0007669"/>
    <property type="project" value="UniProtKB-SubCell"/>
</dbReference>
<comment type="caution">
    <text evidence="18">The sequence shown here is derived from an EMBL/GenBank/DDBJ whole genome shotgun (WGS) entry which is preliminary data.</text>
</comment>
<evidence type="ECO:0000256" key="16">
    <source>
        <dbReference type="SAM" id="Phobius"/>
    </source>
</evidence>
<protein>
    <recommendedName>
        <fullName evidence="12">Peroxisomal membrane protein PEX13</fullName>
    </recommendedName>
    <alternativeName>
        <fullName evidence="11">Peroxin-13</fullName>
    </alternativeName>
</protein>
<evidence type="ECO:0000256" key="15">
    <source>
        <dbReference type="SAM" id="MobiDB-lite"/>
    </source>
</evidence>
<dbReference type="GO" id="GO:1990429">
    <property type="term" value="C:peroxisomal importomer complex"/>
    <property type="evidence" value="ECO:0007669"/>
    <property type="project" value="TreeGrafter"/>
</dbReference>
<name>A0A9P7BBB2_MAUEX</name>
<keyword evidence="19" id="KW-1185">Reference proteome</keyword>
<dbReference type="PRINTS" id="PR00452">
    <property type="entry name" value="SH3DOMAIN"/>
</dbReference>
<dbReference type="SMART" id="SM00326">
    <property type="entry name" value="SH3"/>
    <property type="match status" value="1"/>
</dbReference>
<dbReference type="InterPro" id="IPR036028">
    <property type="entry name" value="SH3-like_dom_sf"/>
</dbReference>
<accession>A0A9P7BBB2</accession>
<keyword evidence="10" id="KW-0576">Peroxisome</keyword>
<feature type="transmembrane region" description="Helical" evidence="16">
    <location>
        <begin position="268"/>
        <end position="286"/>
    </location>
</feature>
<reference evidence="18 19" key="1">
    <citation type="submission" date="2020-11" db="EMBL/GenBank/DDBJ databases">
        <title>Kefir isolates.</title>
        <authorList>
            <person name="Marcisauskas S."/>
            <person name="Kim Y."/>
            <person name="Blasche S."/>
        </authorList>
    </citation>
    <scope>NUCLEOTIDE SEQUENCE [LARGE SCALE GENOMIC DNA]</scope>
    <source>
        <strain evidence="18 19">OG2</strain>
    </source>
</reference>
<evidence type="ECO:0000256" key="1">
    <source>
        <dbReference type="ARBA" id="ARBA00004549"/>
    </source>
</evidence>
<comment type="subcellular location">
    <subcellularLocation>
        <location evidence="1">Peroxisome membrane</location>
        <topology evidence="1">Single-pass membrane protein</topology>
    </subcellularLocation>
</comment>
<evidence type="ECO:0000256" key="7">
    <source>
        <dbReference type="ARBA" id="ARBA00022989"/>
    </source>
</evidence>
<comment type="similarity">
    <text evidence="2">Belongs to the peroxin-13 family.</text>
</comment>
<organism evidence="18 19">
    <name type="scientific">Maudiozyma exigua</name>
    <name type="common">Yeast</name>
    <name type="synonym">Kazachstania exigua</name>
    <dbReference type="NCBI Taxonomy" id="34358"/>
    <lineage>
        <taxon>Eukaryota</taxon>
        <taxon>Fungi</taxon>
        <taxon>Dikarya</taxon>
        <taxon>Ascomycota</taxon>
        <taxon>Saccharomycotina</taxon>
        <taxon>Saccharomycetes</taxon>
        <taxon>Saccharomycetales</taxon>
        <taxon>Saccharomycetaceae</taxon>
        <taxon>Maudiozyma</taxon>
    </lineage>
</organism>
<feature type="compositionally biased region" description="Basic and acidic residues" evidence="15">
    <location>
        <begin position="385"/>
        <end position="394"/>
    </location>
</feature>
<gene>
    <name evidence="18" type="primary">PEX13</name>
    <name evidence="18" type="ORF">C6P45_004232</name>
</gene>
<feature type="compositionally biased region" description="Polar residues" evidence="15">
    <location>
        <begin position="395"/>
        <end position="407"/>
    </location>
</feature>
<evidence type="ECO:0000256" key="9">
    <source>
        <dbReference type="ARBA" id="ARBA00023136"/>
    </source>
</evidence>
<dbReference type="OrthoDB" id="10037838at2759"/>
<proteinExistence type="inferred from homology"/>
<dbReference type="SUPFAM" id="SSF50044">
    <property type="entry name" value="SH3-domain"/>
    <property type="match status" value="1"/>
</dbReference>
<dbReference type="GO" id="GO:0016560">
    <property type="term" value="P:protein import into peroxisome matrix, docking"/>
    <property type="evidence" value="ECO:0007669"/>
    <property type="project" value="InterPro"/>
</dbReference>
<evidence type="ECO:0000313" key="18">
    <source>
        <dbReference type="EMBL" id="KAG0668951.1"/>
    </source>
</evidence>
<evidence type="ECO:0000256" key="6">
    <source>
        <dbReference type="ARBA" id="ARBA00022927"/>
    </source>
</evidence>
<feature type="region of interest" description="Disordered" evidence="15">
    <location>
        <begin position="1"/>
        <end position="22"/>
    </location>
</feature>
<dbReference type="InterPro" id="IPR001452">
    <property type="entry name" value="SH3_domain"/>
</dbReference>
<comment type="subunit">
    <text evidence="13">Interacts (via SH3 domain) with PEX14 (via SH3-binding motif); forming the PEX13-PEX14 docking complex.</text>
</comment>
<feature type="region of interest" description="Disordered" evidence="15">
    <location>
        <begin position="385"/>
        <end position="407"/>
    </location>
</feature>
<evidence type="ECO:0000256" key="4">
    <source>
        <dbReference type="ARBA" id="ARBA00022448"/>
    </source>
</evidence>
<dbReference type="PROSITE" id="PS50002">
    <property type="entry name" value="SH3"/>
    <property type="match status" value="1"/>
</dbReference>
<dbReference type="AlphaFoldDB" id="A0A9P7BBB2"/>
<evidence type="ECO:0000256" key="3">
    <source>
        <dbReference type="ARBA" id="ARBA00022443"/>
    </source>
</evidence>
<evidence type="ECO:0000256" key="5">
    <source>
        <dbReference type="ARBA" id="ARBA00022692"/>
    </source>
</evidence>
<evidence type="ECO:0000256" key="12">
    <source>
        <dbReference type="ARBA" id="ARBA00034535"/>
    </source>
</evidence>
<dbReference type="Pfam" id="PF04088">
    <property type="entry name" value="Peroxin-13_N"/>
    <property type="match status" value="1"/>
</dbReference>
<keyword evidence="4" id="KW-0813">Transport</keyword>
<dbReference type="EMBL" id="PUHR01000053">
    <property type="protein sequence ID" value="KAG0668951.1"/>
    <property type="molecule type" value="Genomic_DNA"/>
</dbReference>
<dbReference type="InterPro" id="IPR035463">
    <property type="entry name" value="Pex13"/>
</dbReference>
<feature type="compositionally biased region" description="Low complexity" evidence="15">
    <location>
        <begin position="41"/>
        <end position="59"/>
    </location>
</feature>
<evidence type="ECO:0000256" key="11">
    <source>
        <dbReference type="ARBA" id="ARBA00029693"/>
    </source>
</evidence>
<dbReference type="Pfam" id="PF00018">
    <property type="entry name" value="SH3_1"/>
    <property type="match status" value="1"/>
</dbReference>
<evidence type="ECO:0000256" key="2">
    <source>
        <dbReference type="ARBA" id="ARBA00006033"/>
    </source>
</evidence>
<dbReference type="InterPro" id="IPR007223">
    <property type="entry name" value="Peroxin-13_N"/>
</dbReference>
<dbReference type="PANTHER" id="PTHR19332">
    <property type="entry name" value="PEROXISOMAL MEMBRANE PROTEIN PEX13"/>
    <property type="match status" value="1"/>
</dbReference>
<dbReference type="Gene3D" id="2.30.30.40">
    <property type="entry name" value="SH3 Domains"/>
    <property type="match status" value="1"/>
</dbReference>
<evidence type="ECO:0000256" key="14">
    <source>
        <dbReference type="PROSITE-ProRule" id="PRU00192"/>
    </source>
</evidence>
<evidence type="ECO:0000259" key="17">
    <source>
        <dbReference type="PROSITE" id="PS50002"/>
    </source>
</evidence>
<feature type="domain" description="SH3" evidence="17">
    <location>
        <begin position="311"/>
        <end position="377"/>
    </location>
</feature>